<dbReference type="InterPro" id="IPR011006">
    <property type="entry name" value="CheY-like_superfamily"/>
</dbReference>
<dbReference type="SMART" id="SM00448">
    <property type="entry name" value="REC"/>
    <property type="match status" value="1"/>
</dbReference>
<gene>
    <name evidence="8" type="ORF">HC031_15720</name>
</gene>
<dbReference type="PROSITE" id="PS50043">
    <property type="entry name" value="HTH_LUXR_2"/>
    <property type="match status" value="1"/>
</dbReference>
<dbReference type="PROSITE" id="PS50110">
    <property type="entry name" value="RESPONSE_REGULATORY"/>
    <property type="match status" value="1"/>
</dbReference>
<dbReference type="Gene3D" id="3.40.50.2300">
    <property type="match status" value="1"/>
</dbReference>
<evidence type="ECO:0000256" key="1">
    <source>
        <dbReference type="ARBA" id="ARBA00022553"/>
    </source>
</evidence>
<dbReference type="PRINTS" id="PR00038">
    <property type="entry name" value="HTHLUXR"/>
</dbReference>
<dbReference type="SMART" id="SM00421">
    <property type="entry name" value="HTH_LUXR"/>
    <property type="match status" value="1"/>
</dbReference>
<keyword evidence="3" id="KW-0238">DNA-binding</keyword>
<dbReference type="CDD" id="cd06170">
    <property type="entry name" value="LuxR_C_like"/>
    <property type="match status" value="1"/>
</dbReference>
<proteinExistence type="predicted"/>
<dbReference type="CDD" id="cd17535">
    <property type="entry name" value="REC_NarL-like"/>
    <property type="match status" value="1"/>
</dbReference>
<feature type="domain" description="HTH luxR-type" evidence="6">
    <location>
        <begin position="152"/>
        <end position="217"/>
    </location>
</feature>
<feature type="domain" description="Response regulatory" evidence="7">
    <location>
        <begin position="7"/>
        <end position="128"/>
    </location>
</feature>
<protein>
    <submittedName>
        <fullName evidence="8">Response regulator transcription factor</fullName>
    </submittedName>
</protein>
<evidence type="ECO:0000259" key="7">
    <source>
        <dbReference type="PROSITE" id="PS50110"/>
    </source>
</evidence>
<comment type="caution">
    <text evidence="8">The sequence shown here is derived from an EMBL/GenBank/DDBJ whole genome shotgun (WGS) entry which is preliminary data.</text>
</comment>
<dbReference type="Pfam" id="PF00196">
    <property type="entry name" value="GerE"/>
    <property type="match status" value="1"/>
</dbReference>
<dbReference type="InterPro" id="IPR001789">
    <property type="entry name" value="Sig_transdc_resp-reg_receiver"/>
</dbReference>
<dbReference type="PANTHER" id="PTHR43214:SF24">
    <property type="entry name" value="TRANSCRIPTIONAL REGULATORY PROTEIN NARL-RELATED"/>
    <property type="match status" value="1"/>
</dbReference>
<name>A0ABX0Y1B6_9ACTN</name>
<evidence type="ECO:0000313" key="8">
    <source>
        <dbReference type="EMBL" id="NJC71149.1"/>
    </source>
</evidence>
<dbReference type="EMBL" id="JAATVY010000010">
    <property type="protein sequence ID" value="NJC71149.1"/>
    <property type="molecule type" value="Genomic_DNA"/>
</dbReference>
<evidence type="ECO:0000259" key="6">
    <source>
        <dbReference type="PROSITE" id="PS50043"/>
    </source>
</evidence>
<evidence type="ECO:0000313" key="9">
    <source>
        <dbReference type="Proteomes" id="UP000722989"/>
    </source>
</evidence>
<dbReference type="Pfam" id="PF00072">
    <property type="entry name" value="Response_reg"/>
    <property type="match status" value="1"/>
</dbReference>
<keyword evidence="9" id="KW-1185">Reference proteome</keyword>
<dbReference type="InterPro" id="IPR000792">
    <property type="entry name" value="Tscrpt_reg_LuxR_C"/>
</dbReference>
<evidence type="ECO:0000256" key="4">
    <source>
        <dbReference type="ARBA" id="ARBA00023163"/>
    </source>
</evidence>
<reference evidence="8 9" key="1">
    <citation type="submission" date="2020-03" db="EMBL/GenBank/DDBJ databases">
        <title>WGS of the type strain of Planosporangium spp.</title>
        <authorList>
            <person name="Thawai C."/>
        </authorList>
    </citation>
    <scope>NUCLEOTIDE SEQUENCE [LARGE SCALE GENOMIC DNA]</scope>
    <source>
        <strain evidence="8 9">TBRC 5610</strain>
    </source>
</reference>
<dbReference type="RefSeq" id="WP_167926065.1">
    <property type="nucleotide sequence ID" value="NZ_JAATVY010000010.1"/>
</dbReference>
<keyword evidence="4" id="KW-0804">Transcription</keyword>
<dbReference type="SUPFAM" id="SSF46894">
    <property type="entry name" value="C-terminal effector domain of the bipartite response regulators"/>
    <property type="match status" value="1"/>
</dbReference>
<evidence type="ECO:0000256" key="2">
    <source>
        <dbReference type="ARBA" id="ARBA00023015"/>
    </source>
</evidence>
<dbReference type="InterPro" id="IPR016032">
    <property type="entry name" value="Sig_transdc_resp-reg_C-effctor"/>
</dbReference>
<dbReference type="InterPro" id="IPR039420">
    <property type="entry name" value="WalR-like"/>
</dbReference>
<keyword evidence="2" id="KW-0805">Transcription regulation</keyword>
<evidence type="ECO:0000256" key="5">
    <source>
        <dbReference type="PROSITE-ProRule" id="PRU00169"/>
    </source>
</evidence>
<dbReference type="SUPFAM" id="SSF52172">
    <property type="entry name" value="CheY-like"/>
    <property type="match status" value="1"/>
</dbReference>
<organism evidence="8 9">
    <name type="scientific">Planosporangium thailandense</name>
    <dbReference type="NCBI Taxonomy" id="765197"/>
    <lineage>
        <taxon>Bacteria</taxon>
        <taxon>Bacillati</taxon>
        <taxon>Actinomycetota</taxon>
        <taxon>Actinomycetes</taxon>
        <taxon>Micromonosporales</taxon>
        <taxon>Micromonosporaceae</taxon>
        <taxon>Planosporangium</taxon>
    </lineage>
</organism>
<sequence length="225" mass="24562">MPDTPLRVVLADDHYLVREGTRQLLELDGQVLVVASVEDAEQLMTAVDEHHPDVVITDIRMPPTHTLEGVAAAHRLREKRSDLGIVVLSNHADPDYALELFKDGMTGFAYLLKDRVGDRSQLLAAVRAVAAGDSVIDPVVVEGLVHRRARQETSPLSRLTDRERDVLEGMAAGRTNAAIAAHLHLSVSAVEKNVNSIFSKLGLTDEPTMHRRVGAVLTYLAHPPA</sequence>
<dbReference type="InterPro" id="IPR058245">
    <property type="entry name" value="NreC/VraR/RcsB-like_REC"/>
</dbReference>
<keyword evidence="1 5" id="KW-0597">Phosphoprotein</keyword>
<evidence type="ECO:0000256" key="3">
    <source>
        <dbReference type="ARBA" id="ARBA00023125"/>
    </source>
</evidence>
<dbReference type="PANTHER" id="PTHR43214">
    <property type="entry name" value="TWO-COMPONENT RESPONSE REGULATOR"/>
    <property type="match status" value="1"/>
</dbReference>
<dbReference type="Proteomes" id="UP000722989">
    <property type="component" value="Unassembled WGS sequence"/>
</dbReference>
<feature type="modified residue" description="4-aspartylphosphate" evidence="5">
    <location>
        <position position="58"/>
    </location>
</feature>
<accession>A0ABX0Y1B6</accession>